<dbReference type="Pfam" id="PF00884">
    <property type="entry name" value="Sulfatase"/>
    <property type="match status" value="1"/>
</dbReference>
<dbReference type="GO" id="GO:0046872">
    <property type="term" value="F:metal ion binding"/>
    <property type="evidence" value="ECO:0007669"/>
    <property type="project" value="UniProtKB-KW"/>
</dbReference>
<dbReference type="PROSITE" id="PS00149">
    <property type="entry name" value="SULFATASE_2"/>
    <property type="match status" value="1"/>
</dbReference>
<dbReference type="AlphaFoldDB" id="A0A7W7ZHK0"/>
<evidence type="ECO:0000256" key="1">
    <source>
        <dbReference type="ARBA" id="ARBA00008779"/>
    </source>
</evidence>
<organism evidence="6 7">
    <name type="scientific">Granulicella aggregans</name>
    <dbReference type="NCBI Taxonomy" id="474949"/>
    <lineage>
        <taxon>Bacteria</taxon>
        <taxon>Pseudomonadati</taxon>
        <taxon>Acidobacteriota</taxon>
        <taxon>Terriglobia</taxon>
        <taxon>Terriglobales</taxon>
        <taxon>Acidobacteriaceae</taxon>
        <taxon>Granulicella</taxon>
    </lineage>
</organism>
<evidence type="ECO:0000256" key="3">
    <source>
        <dbReference type="ARBA" id="ARBA00022801"/>
    </source>
</evidence>
<dbReference type="Gene3D" id="3.30.1120.10">
    <property type="match status" value="1"/>
</dbReference>
<name>A0A7W7ZHK0_9BACT</name>
<keyword evidence="2" id="KW-0479">Metal-binding</keyword>
<evidence type="ECO:0000256" key="4">
    <source>
        <dbReference type="ARBA" id="ARBA00022837"/>
    </source>
</evidence>
<dbReference type="PANTHER" id="PTHR42693">
    <property type="entry name" value="ARYLSULFATASE FAMILY MEMBER"/>
    <property type="match status" value="1"/>
</dbReference>
<dbReference type="GO" id="GO:0004065">
    <property type="term" value="F:arylsulfatase activity"/>
    <property type="evidence" value="ECO:0007669"/>
    <property type="project" value="TreeGrafter"/>
</dbReference>
<dbReference type="EMBL" id="JACHIP010000009">
    <property type="protein sequence ID" value="MBB5060040.1"/>
    <property type="molecule type" value="Genomic_DNA"/>
</dbReference>
<sequence>MDRRDFLLQGLAATVATSITAEAQTPSKKQRPNLLYVFSDQHRAVSMPGEPYSQTIAPNLDAFRRQNFSMDNCISNYPLCTPYRGILMSGRWPQQTGLIQNEVPLSAREISLGDTFRQAGYYTGYVGKWHLSGKSQTFIPPGPQRLGFEDWHVWNNTNAHYKSWTYDQVTGDKIQPEGWNCTLMTDQAVAFLQKQPANRPWFLMVSWNPPHPPFNPPAEDAGRYPKDGLKFRPNVRLAAAGQPVKGPARFLASQDGLREAEQGYYGGITGVDLEFARLLEALEESGQSENTIVIYTSDHGEMMGSQGRMAKQVPFEESCRVPFYVRIPGQKSGKSSVLFAAIDIYPTLCGLTAIPVPAGRGGRDLSGVMLGQAPRATPTLVFLMNQVPAQHVSGIEEPEDESTEDGKGTLMLVNQPSYRGVRTMTHTYAVMETGRWCLYDNVKDPYQMQNLVNDNEQQELMKELDAKILEWLREMNDPFPYVLALSRTSTFPA</sequence>
<feature type="domain" description="Sulfatase N-terminal" evidence="5">
    <location>
        <begin position="32"/>
        <end position="352"/>
    </location>
</feature>
<dbReference type="InterPro" id="IPR017850">
    <property type="entry name" value="Alkaline_phosphatase_core_sf"/>
</dbReference>
<evidence type="ECO:0000313" key="6">
    <source>
        <dbReference type="EMBL" id="MBB5060040.1"/>
    </source>
</evidence>
<comment type="caution">
    <text evidence="6">The sequence shown here is derived from an EMBL/GenBank/DDBJ whole genome shotgun (WGS) entry which is preliminary data.</text>
</comment>
<evidence type="ECO:0000259" key="5">
    <source>
        <dbReference type="Pfam" id="PF00884"/>
    </source>
</evidence>
<proteinExistence type="inferred from homology"/>
<gene>
    <name evidence="6" type="ORF">HDF16_004776</name>
</gene>
<dbReference type="PANTHER" id="PTHR42693:SF53">
    <property type="entry name" value="ENDO-4-O-SULFATASE"/>
    <property type="match status" value="1"/>
</dbReference>
<keyword evidence="7" id="KW-1185">Reference proteome</keyword>
<dbReference type="Proteomes" id="UP000540989">
    <property type="component" value="Unassembled WGS sequence"/>
</dbReference>
<dbReference type="InterPro" id="IPR050738">
    <property type="entry name" value="Sulfatase"/>
</dbReference>
<reference evidence="6 7" key="1">
    <citation type="submission" date="2020-08" db="EMBL/GenBank/DDBJ databases">
        <title>Genomic Encyclopedia of Type Strains, Phase IV (KMG-V): Genome sequencing to study the core and pangenomes of soil and plant-associated prokaryotes.</title>
        <authorList>
            <person name="Whitman W."/>
        </authorList>
    </citation>
    <scope>NUCLEOTIDE SEQUENCE [LARGE SCALE GENOMIC DNA]</scope>
    <source>
        <strain evidence="6 7">M8UP14</strain>
    </source>
</reference>
<dbReference type="SUPFAM" id="SSF53649">
    <property type="entry name" value="Alkaline phosphatase-like"/>
    <property type="match status" value="1"/>
</dbReference>
<dbReference type="InterPro" id="IPR024607">
    <property type="entry name" value="Sulfatase_CS"/>
</dbReference>
<dbReference type="InterPro" id="IPR000917">
    <property type="entry name" value="Sulfatase_N"/>
</dbReference>
<dbReference type="CDD" id="cd16034">
    <property type="entry name" value="sulfatase_like"/>
    <property type="match status" value="1"/>
</dbReference>
<dbReference type="Gene3D" id="3.40.720.10">
    <property type="entry name" value="Alkaline Phosphatase, subunit A"/>
    <property type="match status" value="1"/>
</dbReference>
<keyword evidence="3" id="KW-0378">Hydrolase</keyword>
<evidence type="ECO:0000313" key="7">
    <source>
        <dbReference type="Proteomes" id="UP000540989"/>
    </source>
</evidence>
<evidence type="ECO:0000256" key="2">
    <source>
        <dbReference type="ARBA" id="ARBA00022723"/>
    </source>
</evidence>
<protein>
    <submittedName>
        <fullName evidence="6">Arylsulfatase A-like enzyme</fullName>
    </submittedName>
</protein>
<accession>A0A7W7ZHK0</accession>
<keyword evidence="4" id="KW-0106">Calcium</keyword>
<comment type="similarity">
    <text evidence="1">Belongs to the sulfatase family.</text>
</comment>
<dbReference type="RefSeq" id="WP_184222094.1">
    <property type="nucleotide sequence ID" value="NZ_JACHIP010000009.1"/>
</dbReference>